<evidence type="ECO:0000259" key="2">
    <source>
        <dbReference type="Pfam" id="PF07766"/>
    </source>
</evidence>
<dbReference type="OrthoDB" id="73691at2759"/>
<dbReference type="EMBL" id="CAAE01014729">
    <property type="protein sequence ID" value="CAG03951.1"/>
    <property type="molecule type" value="Genomic_DNA"/>
</dbReference>
<name>Q4S5Y1_TETNG</name>
<sequence>MLADGVPFQDLPYRDMEKLRQVRRDLIKAAPLVLISLPPFANYLVFVLIQRVEFRGVYHSLRARHHRPVIAGLQQTSHRIEDGPLRGRLLDLCAKVQGGQNPKASDILAVRGLFSRPPLSIKGMSAGHMVSKNFRLSSGKGSSSPALLFLCPHAETHQSSALPDAPPPGLPGRPPAEQPRPGAAPAGPGPGQTRPPSADGLGDQRGQSRTFHRPGG</sequence>
<dbReference type="GO" id="GO:0043022">
    <property type="term" value="F:ribosome binding"/>
    <property type="evidence" value="ECO:0007669"/>
    <property type="project" value="InterPro"/>
</dbReference>
<protein>
    <submittedName>
        <fullName evidence="3">(spotted green pufferfish) hypothetical protein</fullName>
    </submittedName>
</protein>
<feature type="region of interest" description="Disordered" evidence="1">
    <location>
        <begin position="157"/>
        <end position="216"/>
    </location>
</feature>
<gene>
    <name evidence="3" type="ORF">GSTENG00023536001</name>
</gene>
<feature type="compositionally biased region" description="Pro residues" evidence="1">
    <location>
        <begin position="164"/>
        <end position="178"/>
    </location>
</feature>
<feature type="domain" description="Letm1 RBD" evidence="2">
    <location>
        <begin position="11"/>
        <end position="130"/>
    </location>
</feature>
<dbReference type="AlphaFoldDB" id="Q4S5Y1"/>
<accession>Q4S5Y1</accession>
<dbReference type="Pfam" id="PF07766">
    <property type="entry name" value="LETM1_RBD"/>
    <property type="match status" value="1"/>
</dbReference>
<dbReference type="InterPro" id="IPR033122">
    <property type="entry name" value="LETM1-like_RBD"/>
</dbReference>
<reference evidence="3" key="1">
    <citation type="journal article" date="2004" name="Nature">
        <title>Genome duplication in the teleost fish Tetraodon nigroviridis reveals the early vertebrate proto-karyotype.</title>
        <authorList>
            <person name="Jaillon O."/>
            <person name="Aury J.-M."/>
            <person name="Brunet F."/>
            <person name="Petit J.-L."/>
            <person name="Stange-Thomann N."/>
            <person name="Mauceli E."/>
            <person name="Bouneau L."/>
            <person name="Fischer C."/>
            <person name="Ozouf-Costaz C."/>
            <person name="Bernot A."/>
            <person name="Nicaud S."/>
            <person name="Jaffe D."/>
            <person name="Fisher S."/>
            <person name="Lutfalla G."/>
            <person name="Dossat C."/>
            <person name="Segurens B."/>
            <person name="Dasilva C."/>
            <person name="Salanoubat M."/>
            <person name="Levy M."/>
            <person name="Boudet N."/>
            <person name="Castellano S."/>
            <person name="Anthouard V."/>
            <person name="Jubin C."/>
            <person name="Castelli V."/>
            <person name="Katinka M."/>
            <person name="Vacherie B."/>
            <person name="Biemont C."/>
            <person name="Skalli Z."/>
            <person name="Cattolico L."/>
            <person name="Poulain J."/>
            <person name="De Berardinis V."/>
            <person name="Cruaud C."/>
            <person name="Duprat S."/>
            <person name="Brottier P."/>
            <person name="Coutanceau J.-P."/>
            <person name="Gouzy J."/>
            <person name="Parra G."/>
            <person name="Lardier G."/>
            <person name="Chapple C."/>
            <person name="McKernan K.J."/>
            <person name="McEwan P."/>
            <person name="Bosak S."/>
            <person name="Kellis M."/>
            <person name="Volff J.-N."/>
            <person name="Guigo R."/>
            <person name="Zody M.C."/>
            <person name="Mesirov J."/>
            <person name="Lindblad-Toh K."/>
            <person name="Birren B."/>
            <person name="Nusbaum C."/>
            <person name="Kahn D."/>
            <person name="Robinson-Rechavi M."/>
            <person name="Laudet V."/>
            <person name="Schachter V."/>
            <person name="Quetier F."/>
            <person name="Saurin W."/>
            <person name="Scarpelli C."/>
            <person name="Wincker P."/>
            <person name="Lander E.S."/>
            <person name="Weissenbach J."/>
            <person name="Roest Crollius H."/>
        </authorList>
    </citation>
    <scope>NUCLEOTIDE SEQUENCE [LARGE SCALE GENOMIC DNA]</scope>
</reference>
<proteinExistence type="predicted"/>
<dbReference type="KEGG" id="tng:GSTEN00023536G001"/>
<evidence type="ECO:0000256" key="1">
    <source>
        <dbReference type="SAM" id="MobiDB-lite"/>
    </source>
</evidence>
<reference evidence="3" key="2">
    <citation type="submission" date="2004-02" db="EMBL/GenBank/DDBJ databases">
        <authorList>
            <consortium name="Genoscope"/>
            <consortium name="Whitehead Institute Centre for Genome Research"/>
        </authorList>
    </citation>
    <scope>NUCLEOTIDE SEQUENCE</scope>
</reference>
<organism evidence="3">
    <name type="scientific">Tetraodon nigroviridis</name>
    <name type="common">Spotted green pufferfish</name>
    <name type="synonym">Chelonodon nigroviridis</name>
    <dbReference type="NCBI Taxonomy" id="99883"/>
    <lineage>
        <taxon>Eukaryota</taxon>
        <taxon>Metazoa</taxon>
        <taxon>Chordata</taxon>
        <taxon>Craniata</taxon>
        <taxon>Vertebrata</taxon>
        <taxon>Euteleostomi</taxon>
        <taxon>Actinopterygii</taxon>
        <taxon>Neopterygii</taxon>
        <taxon>Teleostei</taxon>
        <taxon>Neoteleostei</taxon>
        <taxon>Acanthomorphata</taxon>
        <taxon>Eupercaria</taxon>
        <taxon>Tetraodontiformes</taxon>
        <taxon>Tetradontoidea</taxon>
        <taxon>Tetraodontidae</taxon>
        <taxon>Tetraodon</taxon>
    </lineage>
</organism>
<comment type="caution">
    <text evidence="3">The sequence shown here is derived from an EMBL/GenBank/DDBJ whole genome shotgun (WGS) entry which is preliminary data.</text>
</comment>
<feature type="compositionally biased region" description="Low complexity" evidence="1">
    <location>
        <begin position="179"/>
        <end position="196"/>
    </location>
</feature>
<evidence type="ECO:0000313" key="3">
    <source>
        <dbReference type="EMBL" id="CAG03951.1"/>
    </source>
</evidence>